<keyword evidence="2" id="KW-1185">Reference proteome</keyword>
<accession>A0ABW1HN20</accession>
<gene>
    <name evidence="1" type="ORF">ACFPZ4_11370</name>
</gene>
<reference evidence="2" key="1">
    <citation type="journal article" date="2019" name="Int. J. Syst. Evol. Microbiol.">
        <title>The Global Catalogue of Microorganisms (GCM) 10K type strain sequencing project: providing services to taxonomists for standard genome sequencing and annotation.</title>
        <authorList>
            <consortium name="The Broad Institute Genomics Platform"/>
            <consortium name="The Broad Institute Genome Sequencing Center for Infectious Disease"/>
            <person name="Wu L."/>
            <person name="Ma J."/>
        </authorList>
    </citation>
    <scope>NUCLEOTIDE SEQUENCE [LARGE SCALE GENOMIC DNA]</scope>
    <source>
        <strain evidence="2">CGMCC 4.7173</strain>
    </source>
</reference>
<dbReference type="Proteomes" id="UP001596207">
    <property type="component" value="Unassembled WGS sequence"/>
</dbReference>
<dbReference type="EMBL" id="JBHSQQ010000049">
    <property type="protein sequence ID" value="MFC5942075.1"/>
    <property type="molecule type" value="Genomic_DNA"/>
</dbReference>
<proteinExistence type="predicted"/>
<name>A0ABW1HN20_9ACTN</name>
<evidence type="ECO:0000313" key="2">
    <source>
        <dbReference type="Proteomes" id="UP001596207"/>
    </source>
</evidence>
<comment type="caution">
    <text evidence="1">The sequence shown here is derived from an EMBL/GenBank/DDBJ whole genome shotgun (WGS) entry which is preliminary data.</text>
</comment>
<dbReference type="RefSeq" id="WP_353901584.1">
    <property type="nucleotide sequence ID" value="NZ_CP158970.1"/>
</dbReference>
<protein>
    <submittedName>
        <fullName evidence="1">Uncharacterized protein</fullName>
    </submittedName>
</protein>
<evidence type="ECO:0000313" key="1">
    <source>
        <dbReference type="EMBL" id="MFC5942075.1"/>
    </source>
</evidence>
<sequence length="51" mass="5257">MGDRLAARRAFTRLMSTHSSSVAAATLPTFDIGAAMVDGTPTTPSLTCTSL</sequence>
<organism evidence="1 2">
    <name type="scientific">Micromonospora harpali</name>
    <dbReference type="NCBI Taxonomy" id="1490225"/>
    <lineage>
        <taxon>Bacteria</taxon>
        <taxon>Bacillati</taxon>
        <taxon>Actinomycetota</taxon>
        <taxon>Actinomycetes</taxon>
        <taxon>Micromonosporales</taxon>
        <taxon>Micromonosporaceae</taxon>
        <taxon>Micromonospora</taxon>
    </lineage>
</organism>